<dbReference type="Proteomes" id="UP001559623">
    <property type="component" value="Unassembled WGS sequence"/>
</dbReference>
<organism evidence="2 3">
    <name type="scientific">Selenomonas sputigena</name>
    <dbReference type="NCBI Taxonomy" id="69823"/>
    <lineage>
        <taxon>Bacteria</taxon>
        <taxon>Bacillati</taxon>
        <taxon>Bacillota</taxon>
        <taxon>Negativicutes</taxon>
        <taxon>Selenomonadales</taxon>
        <taxon>Selenomonadaceae</taxon>
        <taxon>Selenomonas</taxon>
    </lineage>
</organism>
<proteinExistence type="predicted"/>
<keyword evidence="1" id="KW-0732">Signal</keyword>
<feature type="chain" id="PRO_5045217934" evidence="1">
    <location>
        <begin position="29"/>
        <end position="122"/>
    </location>
</feature>
<protein>
    <submittedName>
        <fullName evidence="2">Uncharacterized protein</fullName>
    </submittedName>
</protein>
<dbReference type="Gene3D" id="2.160.20.10">
    <property type="entry name" value="Single-stranded right-handed beta-helix, Pectin lyase-like"/>
    <property type="match status" value="1"/>
</dbReference>
<dbReference type="EMBL" id="JARVLH010000007">
    <property type="protein sequence ID" value="MEX5286050.1"/>
    <property type="molecule type" value="Genomic_DNA"/>
</dbReference>
<dbReference type="RefSeq" id="WP_368847767.1">
    <property type="nucleotide sequence ID" value="NZ_CP194411.1"/>
</dbReference>
<evidence type="ECO:0000313" key="2">
    <source>
        <dbReference type="EMBL" id="MEX5286050.1"/>
    </source>
</evidence>
<dbReference type="SUPFAM" id="SSF51126">
    <property type="entry name" value="Pectin lyase-like"/>
    <property type="match status" value="1"/>
</dbReference>
<feature type="signal peptide" evidence="1">
    <location>
        <begin position="1"/>
        <end position="28"/>
    </location>
</feature>
<accession>A0ABV3X776</accession>
<reference evidence="2 3" key="1">
    <citation type="submission" date="2023-04" db="EMBL/GenBank/DDBJ databases">
        <title>Genome Sequence of Selenomonas sputigena ATCC 33150.</title>
        <authorList>
            <person name="Miller D.P."/>
            <person name="Anvari S."/>
            <person name="Polson S.W."/>
            <person name="Macdonald M."/>
            <person name="Mcdowell J.V."/>
        </authorList>
    </citation>
    <scope>NUCLEOTIDE SEQUENCE [LARGE SCALE GENOMIC DNA]</scope>
    <source>
        <strain evidence="2 3">ATCC 33150</strain>
    </source>
</reference>
<keyword evidence="3" id="KW-1185">Reference proteome</keyword>
<name>A0ABV3X776_9FIRM</name>
<dbReference type="InterPro" id="IPR011050">
    <property type="entry name" value="Pectin_lyase_fold/virulence"/>
</dbReference>
<gene>
    <name evidence="2" type="ORF">QCO44_10480</name>
</gene>
<sequence length="122" mass="13439">MRRNDLARKITSWLTLGVFSLQPSLAFATDIVADASAPEAQRPYVTETASGVPLVQIARPDGSDVSVNRYEAFSVPEHGAILNNAFLFSKNLPPPSTWKGVSLKEIIKAAKKEMHRQKAKNY</sequence>
<evidence type="ECO:0000313" key="3">
    <source>
        <dbReference type="Proteomes" id="UP001559623"/>
    </source>
</evidence>
<comment type="caution">
    <text evidence="2">The sequence shown here is derived from an EMBL/GenBank/DDBJ whole genome shotgun (WGS) entry which is preliminary data.</text>
</comment>
<dbReference type="InterPro" id="IPR012334">
    <property type="entry name" value="Pectin_lyas_fold"/>
</dbReference>
<evidence type="ECO:0000256" key="1">
    <source>
        <dbReference type="SAM" id="SignalP"/>
    </source>
</evidence>